<dbReference type="Proteomes" id="UP000016160">
    <property type="component" value="Chromosome"/>
</dbReference>
<reference evidence="1 2" key="1">
    <citation type="journal article" date="2013" name="Appl. Environ. Microbiol.">
        <title>The genome of the alga-associated marine flavobacterium Formosa agariphila KMM 3901T reveals a broad potential for degradation of algal polysaccharides.</title>
        <authorList>
            <person name="Mann A.J."/>
            <person name="Hahnke R.L."/>
            <person name="Huang S."/>
            <person name="Werner J."/>
            <person name="Xing P."/>
            <person name="Barbeyron T."/>
            <person name="Huettel B."/>
            <person name="Stueber K."/>
            <person name="Reinhardt R."/>
            <person name="Harder J."/>
            <person name="Gloeckner F.O."/>
            <person name="Amann R.I."/>
            <person name="Teeling H."/>
        </authorList>
    </citation>
    <scope>NUCLEOTIDE SEQUENCE [LARGE SCALE GENOMIC DNA]</scope>
    <source>
        <strain evidence="2">DSM 15362 / KCTC 12365 / LMG 23005 / KMM 3901</strain>
    </source>
</reference>
<dbReference type="HOGENOM" id="CLU_3343958_0_0_10"/>
<evidence type="ECO:0000313" key="1">
    <source>
        <dbReference type="EMBL" id="CDF80959.1"/>
    </source>
</evidence>
<accession>T2KS57</accession>
<dbReference type="STRING" id="1347342.BN863_32470"/>
<sequence length="37" mass="4366">MLIDSVIIYLINEIKNRRIEVILTPKLDEISKLLNEI</sequence>
<keyword evidence="2" id="KW-1185">Reference proteome</keyword>
<proteinExistence type="predicted"/>
<gene>
    <name evidence="1" type="ORF">BN863_32470</name>
</gene>
<organism evidence="1 2">
    <name type="scientific">Formosa agariphila (strain DSM 15362 / KCTC 12365 / LMG 23005 / KMM 3901 / M-2Alg 35-1)</name>
    <dbReference type="NCBI Taxonomy" id="1347342"/>
    <lineage>
        <taxon>Bacteria</taxon>
        <taxon>Pseudomonadati</taxon>
        <taxon>Bacteroidota</taxon>
        <taxon>Flavobacteriia</taxon>
        <taxon>Flavobacteriales</taxon>
        <taxon>Flavobacteriaceae</taxon>
        <taxon>Formosa</taxon>
    </lineage>
</organism>
<evidence type="ECO:0000313" key="2">
    <source>
        <dbReference type="Proteomes" id="UP000016160"/>
    </source>
</evidence>
<name>T2KS57_FORAG</name>
<dbReference type="PATRIC" id="fig|1347342.6.peg.3275"/>
<protein>
    <submittedName>
        <fullName evidence="1">Uncharacterized protein</fullName>
    </submittedName>
</protein>
<dbReference type="AlphaFoldDB" id="T2KS57"/>
<dbReference type="EMBL" id="HG315671">
    <property type="protein sequence ID" value="CDF80959.1"/>
    <property type="molecule type" value="Genomic_DNA"/>
</dbReference>